<dbReference type="InterPro" id="IPR018060">
    <property type="entry name" value="HTH_AraC"/>
</dbReference>
<accession>A0A2P5KAN8</accession>
<keyword evidence="1" id="KW-0805">Transcription regulation</keyword>
<name>A0A2P5KAN8_9BURK</name>
<dbReference type="InterPro" id="IPR018062">
    <property type="entry name" value="HTH_AraC-typ_CS"/>
</dbReference>
<evidence type="ECO:0000256" key="1">
    <source>
        <dbReference type="ARBA" id="ARBA00023015"/>
    </source>
</evidence>
<dbReference type="Gene3D" id="1.10.10.60">
    <property type="entry name" value="Homeodomain-like"/>
    <property type="match status" value="2"/>
</dbReference>
<dbReference type="SMART" id="SM00342">
    <property type="entry name" value="HTH_ARAC"/>
    <property type="match status" value="1"/>
</dbReference>
<dbReference type="PANTHER" id="PTHR46796">
    <property type="entry name" value="HTH-TYPE TRANSCRIPTIONAL ACTIVATOR RHAS-RELATED"/>
    <property type="match status" value="1"/>
</dbReference>
<evidence type="ECO:0000256" key="2">
    <source>
        <dbReference type="ARBA" id="ARBA00023125"/>
    </source>
</evidence>
<dbReference type="AlphaFoldDB" id="A0A2P5KAN8"/>
<organism evidence="5 6">
    <name type="scientific">Mycetohabitans endofungorum</name>
    <dbReference type="NCBI Taxonomy" id="417203"/>
    <lineage>
        <taxon>Bacteria</taxon>
        <taxon>Pseudomonadati</taxon>
        <taxon>Pseudomonadota</taxon>
        <taxon>Betaproteobacteria</taxon>
        <taxon>Burkholderiales</taxon>
        <taxon>Burkholderiaceae</taxon>
        <taxon>Mycetohabitans</taxon>
    </lineage>
</organism>
<dbReference type="SUPFAM" id="SSF46689">
    <property type="entry name" value="Homeodomain-like"/>
    <property type="match status" value="2"/>
</dbReference>
<evidence type="ECO:0000313" key="6">
    <source>
        <dbReference type="Proteomes" id="UP000243096"/>
    </source>
</evidence>
<proteinExistence type="predicted"/>
<keyword evidence="3" id="KW-0804">Transcription</keyword>
<dbReference type="InterPro" id="IPR009057">
    <property type="entry name" value="Homeodomain-like_sf"/>
</dbReference>
<evidence type="ECO:0000256" key="3">
    <source>
        <dbReference type="ARBA" id="ARBA00023163"/>
    </source>
</evidence>
<dbReference type="PROSITE" id="PS00041">
    <property type="entry name" value="HTH_ARAC_FAMILY_1"/>
    <property type="match status" value="1"/>
</dbReference>
<evidence type="ECO:0000313" key="5">
    <source>
        <dbReference type="EMBL" id="PPB83763.1"/>
    </source>
</evidence>
<keyword evidence="2 5" id="KW-0238">DNA-binding</keyword>
<dbReference type="Pfam" id="PF12833">
    <property type="entry name" value="HTH_18"/>
    <property type="match status" value="1"/>
</dbReference>
<dbReference type="PROSITE" id="PS01124">
    <property type="entry name" value="HTH_ARAC_FAMILY_2"/>
    <property type="match status" value="1"/>
</dbReference>
<sequence>MHREPGRNWTVAELAAQTGCSRSVFTQRFVVATGMTPVRYLTQLRMRLAAQWVAQDRQQIESVAYRLGYGSLAAFSRAFKRMNGRPPGALRAPSASGA</sequence>
<comment type="caution">
    <text evidence="5">The sequence shown here is derived from an EMBL/GenBank/DDBJ whole genome shotgun (WGS) entry which is preliminary data.</text>
</comment>
<dbReference type="PANTHER" id="PTHR46796:SF7">
    <property type="entry name" value="ARAC FAMILY TRANSCRIPTIONAL REGULATOR"/>
    <property type="match status" value="1"/>
</dbReference>
<feature type="domain" description="HTH araC/xylS-type" evidence="4">
    <location>
        <begin position="1"/>
        <end position="93"/>
    </location>
</feature>
<reference evidence="5 6" key="1">
    <citation type="submission" date="2018-01" db="EMBL/GenBank/DDBJ databases">
        <title>Genomic Encyclopedia of Type Strains, Phase III (KMG-III): the genomes of soil and plant-associated and newly described type strains.</title>
        <authorList>
            <person name="Whitman W."/>
        </authorList>
    </citation>
    <scope>NUCLEOTIDE SEQUENCE [LARGE SCALE GENOMIC DNA]</scope>
    <source>
        <strain evidence="5 6">HKI456</strain>
    </source>
</reference>
<dbReference type="GO" id="GO:0003700">
    <property type="term" value="F:DNA-binding transcription factor activity"/>
    <property type="evidence" value="ECO:0007669"/>
    <property type="project" value="InterPro"/>
</dbReference>
<dbReference type="InterPro" id="IPR050204">
    <property type="entry name" value="AraC_XylS_family_regulators"/>
</dbReference>
<evidence type="ECO:0000259" key="4">
    <source>
        <dbReference type="PROSITE" id="PS01124"/>
    </source>
</evidence>
<gene>
    <name evidence="5" type="ORF">B0O95_106154</name>
</gene>
<dbReference type="EMBL" id="PRDW01000006">
    <property type="protein sequence ID" value="PPB83763.1"/>
    <property type="molecule type" value="Genomic_DNA"/>
</dbReference>
<keyword evidence="6" id="KW-1185">Reference proteome</keyword>
<dbReference type="Proteomes" id="UP000243096">
    <property type="component" value="Unassembled WGS sequence"/>
</dbReference>
<dbReference type="GO" id="GO:0043565">
    <property type="term" value="F:sequence-specific DNA binding"/>
    <property type="evidence" value="ECO:0007669"/>
    <property type="project" value="InterPro"/>
</dbReference>
<protein>
    <submittedName>
        <fullName evidence="5">AraC-like DNA-binding protein</fullName>
    </submittedName>
</protein>